<dbReference type="InterPro" id="IPR037522">
    <property type="entry name" value="HD_GYP_dom"/>
</dbReference>
<dbReference type="PROSITE" id="PS50110">
    <property type="entry name" value="RESPONSE_REGULATORY"/>
    <property type="match status" value="1"/>
</dbReference>
<feature type="domain" description="HD-GYP" evidence="3">
    <location>
        <begin position="152"/>
        <end position="354"/>
    </location>
</feature>
<dbReference type="CDD" id="cd00077">
    <property type="entry name" value="HDc"/>
    <property type="match status" value="1"/>
</dbReference>
<dbReference type="PANTHER" id="PTHR45228:SF1">
    <property type="entry name" value="CYCLIC DI-GMP PHOSPHODIESTERASE TM_0186"/>
    <property type="match status" value="1"/>
</dbReference>
<dbReference type="PROSITE" id="PS51832">
    <property type="entry name" value="HD_GYP"/>
    <property type="match status" value="1"/>
</dbReference>
<dbReference type="Proteomes" id="UP000886689">
    <property type="component" value="Unassembled WGS sequence"/>
</dbReference>
<dbReference type="PANTHER" id="PTHR45228">
    <property type="entry name" value="CYCLIC DI-GMP PHOSPHODIESTERASE TM_0186-RELATED"/>
    <property type="match status" value="1"/>
</dbReference>
<dbReference type="Pfam" id="PF00072">
    <property type="entry name" value="Response_reg"/>
    <property type="match status" value="1"/>
</dbReference>
<dbReference type="Gene3D" id="3.40.50.2300">
    <property type="match status" value="1"/>
</dbReference>
<feature type="domain" description="Response regulatory" evidence="2">
    <location>
        <begin position="9"/>
        <end position="125"/>
    </location>
</feature>
<name>A0A9D7PR69_9PROT</name>
<protein>
    <submittedName>
        <fullName evidence="4">Response regulator</fullName>
    </submittedName>
</protein>
<dbReference type="SUPFAM" id="SSF109604">
    <property type="entry name" value="HD-domain/PDEase-like"/>
    <property type="match status" value="1"/>
</dbReference>
<dbReference type="SMART" id="SM00471">
    <property type="entry name" value="HDc"/>
    <property type="match status" value="1"/>
</dbReference>
<evidence type="ECO:0000259" key="2">
    <source>
        <dbReference type="PROSITE" id="PS50110"/>
    </source>
</evidence>
<feature type="modified residue" description="4-aspartylphosphate" evidence="1">
    <location>
        <position position="58"/>
    </location>
</feature>
<dbReference type="InterPro" id="IPR003607">
    <property type="entry name" value="HD/PDEase_dom"/>
</dbReference>
<organism evidence="4 5">
    <name type="scientific">Candidatus Proximibacter danicus</name>
    <dbReference type="NCBI Taxonomy" id="2954365"/>
    <lineage>
        <taxon>Bacteria</taxon>
        <taxon>Pseudomonadati</taxon>
        <taxon>Pseudomonadota</taxon>
        <taxon>Betaproteobacteria</taxon>
        <taxon>Candidatus Proximibacter</taxon>
    </lineage>
</organism>
<gene>
    <name evidence="4" type="ORF">IPL58_00100</name>
</gene>
<reference evidence="4" key="1">
    <citation type="submission" date="2020-10" db="EMBL/GenBank/DDBJ databases">
        <title>Connecting structure to function with the recovery of over 1000 high-quality activated sludge metagenome-assembled genomes encoding full-length rRNA genes using long-read sequencing.</title>
        <authorList>
            <person name="Singleton C.M."/>
            <person name="Petriglieri F."/>
            <person name="Kristensen J.M."/>
            <person name="Kirkegaard R.H."/>
            <person name="Michaelsen T.Y."/>
            <person name="Andersen M.H."/>
            <person name="Karst S.M."/>
            <person name="Dueholm M.S."/>
            <person name="Nielsen P.H."/>
            <person name="Albertsen M."/>
        </authorList>
    </citation>
    <scope>NUCLEOTIDE SEQUENCE</scope>
    <source>
        <strain evidence="4">Hirt_18-Q3-R61-65_BATAC.395</strain>
    </source>
</reference>
<proteinExistence type="predicted"/>
<comment type="caution">
    <text evidence="4">The sequence shown here is derived from an EMBL/GenBank/DDBJ whole genome shotgun (WGS) entry which is preliminary data.</text>
</comment>
<dbReference type="GO" id="GO:0000160">
    <property type="term" value="P:phosphorelay signal transduction system"/>
    <property type="evidence" value="ECO:0007669"/>
    <property type="project" value="InterPro"/>
</dbReference>
<evidence type="ECO:0000313" key="5">
    <source>
        <dbReference type="Proteomes" id="UP000886689"/>
    </source>
</evidence>
<accession>A0A9D7PR69</accession>
<dbReference type="InterPro" id="IPR052020">
    <property type="entry name" value="Cyclic_di-GMP/3'3'-cGAMP_PDE"/>
</dbReference>
<dbReference type="InterPro" id="IPR001789">
    <property type="entry name" value="Sig_transdc_resp-reg_receiver"/>
</dbReference>
<dbReference type="InterPro" id="IPR011006">
    <property type="entry name" value="CheY-like_superfamily"/>
</dbReference>
<dbReference type="SUPFAM" id="SSF52172">
    <property type="entry name" value="CheY-like"/>
    <property type="match status" value="1"/>
</dbReference>
<keyword evidence="1" id="KW-0597">Phosphoprotein</keyword>
<dbReference type="GO" id="GO:0008081">
    <property type="term" value="F:phosphoric diester hydrolase activity"/>
    <property type="evidence" value="ECO:0007669"/>
    <property type="project" value="UniProtKB-ARBA"/>
</dbReference>
<evidence type="ECO:0000256" key="1">
    <source>
        <dbReference type="PROSITE-ProRule" id="PRU00169"/>
    </source>
</evidence>
<dbReference type="SMART" id="SM00448">
    <property type="entry name" value="REC"/>
    <property type="match status" value="1"/>
</dbReference>
<evidence type="ECO:0000313" key="4">
    <source>
        <dbReference type="EMBL" id="MBK8522659.1"/>
    </source>
</evidence>
<evidence type="ECO:0000259" key="3">
    <source>
        <dbReference type="PROSITE" id="PS51832"/>
    </source>
</evidence>
<dbReference type="Pfam" id="PF13487">
    <property type="entry name" value="HD_5"/>
    <property type="match status" value="1"/>
</dbReference>
<sequence length="356" mass="39456">MADSRVCGKILIVDDEKSIGNYISALLQKNGHQTRAVTSGFDAIAVAAEGWPDLVILDLVMADMDGFETARRLKSNPRTAHVPVVMLTVLGDRESRLRGLEIGAEDFLTKPIDPAELVIRVRNLLRLKEYGDFLSNMNLLLDRQVRQKTAELRGCHIETIFALARVVEFKDHETAQHISRIAHLSRVMAELLGMAPGYTESIFYASAMHDIGKVVVPQSVLLKPGPLTPEEMALVHRHPEAGAEILASHAASPFLTMGAEVAASHHECWDGTGYPHNISGDRIPLSGRIVLLCDRYDTLRSKRPYKEAKCHEEAVRILTVGDGRSDPGHFDPDVLAAFRRFNGRLEEIFETNATLQ</sequence>
<dbReference type="EMBL" id="JADJUC010000001">
    <property type="protein sequence ID" value="MBK8522659.1"/>
    <property type="molecule type" value="Genomic_DNA"/>
</dbReference>
<dbReference type="AlphaFoldDB" id="A0A9D7PR69"/>
<dbReference type="Gene3D" id="1.10.3210.10">
    <property type="entry name" value="Hypothetical protein af1432"/>
    <property type="match status" value="1"/>
</dbReference>